<evidence type="ECO:0000256" key="1">
    <source>
        <dbReference type="SAM" id="Coils"/>
    </source>
</evidence>
<organism evidence="2 3">
    <name type="scientific">Meloidogyne graminicola</name>
    <dbReference type="NCBI Taxonomy" id="189291"/>
    <lineage>
        <taxon>Eukaryota</taxon>
        <taxon>Metazoa</taxon>
        <taxon>Ecdysozoa</taxon>
        <taxon>Nematoda</taxon>
        <taxon>Chromadorea</taxon>
        <taxon>Rhabditida</taxon>
        <taxon>Tylenchina</taxon>
        <taxon>Tylenchomorpha</taxon>
        <taxon>Tylenchoidea</taxon>
        <taxon>Meloidogynidae</taxon>
        <taxon>Meloidogyninae</taxon>
        <taxon>Meloidogyne</taxon>
    </lineage>
</organism>
<dbReference type="OrthoDB" id="258495at2759"/>
<dbReference type="Proteomes" id="UP000605970">
    <property type="component" value="Unassembled WGS sequence"/>
</dbReference>
<evidence type="ECO:0000313" key="3">
    <source>
        <dbReference type="Proteomes" id="UP000605970"/>
    </source>
</evidence>
<feature type="coiled-coil region" evidence="1">
    <location>
        <begin position="61"/>
        <end position="113"/>
    </location>
</feature>
<name>A0A8S9ZKH4_9BILA</name>
<feature type="non-terminal residue" evidence="2">
    <location>
        <position position="1"/>
    </location>
</feature>
<proteinExistence type="predicted"/>
<dbReference type="EMBL" id="JABEBT010000072">
    <property type="protein sequence ID" value="KAF7633643.1"/>
    <property type="molecule type" value="Genomic_DNA"/>
</dbReference>
<sequence length="354" mass="41694">TEDSSDFELEIEVKFERIINDSQISLFICDKAETASTSTPKSTGENNFYFEDFKNEVIEKINTLQLKFNLMECKNNSLEKEMKYNEKILNNKITDLNKELNNLTFEIKKLRDGKFVKFLYIANKWKFIDPERPCCENNCVNTDKPTGYCTNGNGFIEIISDTNIKCNKYINENGINKIAKIRAEYPFKLPNENIVNSCLNCPTFYLFYYEIKFFLPENQFEYNAGIGLRNNNNDYIFGLLPKGKLIYYRVQKSEKIINLSSFSFNKTNDIIGCGLVYPTPKITEKLPYIFFTQNGKQIYKAILLKQNYEYLQPYVDLKFCSVEANFGEDLNKKDFQYNIYKHYVLENDEEFYEI</sequence>
<dbReference type="Gene3D" id="2.60.120.920">
    <property type="match status" value="1"/>
</dbReference>
<keyword evidence="3" id="KW-1185">Reference proteome</keyword>
<accession>A0A8S9ZKH4</accession>
<protein>
    <recommendedName>
        <fullName evidence="4">SPRY domain-containing protein</fullName>
    </recommendedName>
</protein>
<reference evidence="2" key="1">
    <citation type="journal article" date="2020" name="Ecol. Evol.">
        <title>Genome structure and content of the rice root-knot nematode (Meloidogyne graminicola).</title>
        <authorList>
            <person name="Phan N.T."/>
            <person name="Danchin E.G.J."/>
            <person name="Klopp C."/>
            <person name="Perfus-Barbeoch L."/>
            <person name="Kozlowski D.K."/>
            <person name="Koutsovoulos G.D."/>
            <person name="Lopez-Roques C."/>
            <person name="Bouchez O."/>
            <person name="Zahm M."/>
            <person name="Besnard G."/>
            <person name="Bellafiore S."/>
        </authorList>
    </citation>
    <scope>NUCLEOTIDE SEQUENCE</scope>
    <source>
        <strain evidence="2">VN-18</strain>
    </source>
</reference>
<gene>
    <name evidence="2" type="ORF">Mgra_00006952</name>
</gene>
<dbReference type="AlphaFoldDB" id="A0A8S9ZKH4"/>
<dbReference type="InterPro" id="IPR043136">
    <property type="entry name" value="B30.2/SPRY_sf"/>
</dbReference>
<keyword evidence="1" id="KW-0175">Coiled coil</keyword>
<evidence type="ECO:0008006" key="4">
    <source>
        <dbReference type="Google" id="ProtNLM"/>
    </source>
</evidence>
<evidence type="ECO:0000313" key="2">
    <source>
        <dbReference type="EMBL" id="KAF7633643.1"/>
    </source>
</evidence>
<comment type="caution">
    <text evidence="2">The sequence shown here is derived from an EMBL/GenBank/DDBJ whole genome shotgun (WGS) entry which is preliminary data.</text>
</comment>